<dbReference type="PANTHER" id="PTHR36403:SF1">
    <property type="entry name" value="PROTEIN COFACTOR ASSEMBLY OF COMPLEX C SUBUNIT B CCB2, CHLOROPLASTIC"/>
    <property type="match status" value="1"/>
</dbReference>
<comment type="caution">
    <text evidence="1">The sequence shown here is derived from an EMBL/GenBank/DDBJ whole genome shotgun (WGS) entry which is preliminary data.</text>
</comment>
<dbReference type="InterPro" id="IPR021325">
    <property type="entry name" value="CCB2/CCB4"/>
</dbReference>
<proteinExistence type="predicted"/>
<reference evidence="1" key="1">
    <citation type="journal article" date="2023" name="Plant J.">
        <title>Genome sequences and population genomics provide insights into the demographic history, inbreeding, and mutation load of two 'living fossil' tree species of Dipteronia.</title>
        <authorList>
            <person name="Feng Y."/>
            <person name="Comes H.P."/>
            <person name="Chen J."/>
            <person name="Zhu S."/>
            <person name="Lu R."/>
            <person name="Zhang X."/>
            <person name="Li P."/>
            <person name="Qiu J."/>
            <person name="Olsen K.M."/>
            <person name="Qiu Y."/>
        </authorList>
    </citation>
    <scope>NUCLEOTIDE SEQUENCE</scope>
    <source>
        <strain evidence="1">NBL</strain>
    </source>
</reference>
<protein>
    <recommendedName>
        <fullName evidence="3">Protein COFACTOR ASSEMBLY OF COMPLEX C SUBUNIT B CCB2, chloroplastic</fullName>
    </recommendedName>
</protein>
<organism evidence="1 2">
    <name type="scientific">Dipteronia sinensis</name>
    <dbReference type="NCBI Taxonomy" id="43782"/>
    <lineage>
        <taxon>Eukaryota</taxon>
        <taxon>Viridiplantae</taxon>
        <taxon>Streptophyta</taxon>
        <taxon>Embryophyta</taxon>
        <taxon>Tracheophyta</taxon>
        <taxon>Spermatophyta</taxon>
        <taxon>Magnoliopsida</taxon>
        <taxon>eudicotyledons</taxon>
        <taxon>Gunneridae</taxon>
        <taxon>Pentapetalae</taxon>
        <taxon>rosids</taxon>
        <taxon>malvids</taxon>
        <taxon>Sapindales</taxon>
        <taxon>Sapindaceae</taxon>
        <taxon>Hippocastanoideae</taxon>
        <taxon>Acereae</taxon>
        <taxon>Dipteronia</taxon>
    </lineage>
</organism>
<evidence type="ECO:0000313" key="1">
    <source>
        <dbReference type="EMBL" id="KAK3220792.1"/>
    </source>
</evidence>
<keyword evidence="2" id="KW-1185">Reference proteome</keyword>
<gene>
    <name evidence="1" type="ORF">Dsin_014762</name>
</gene>
<dbReference type="InterPro" id="IPR044970">
    <property type="entry name" value="CCB2"/>
</dbReference>
<sequence length="303" mass="34068">MSVLLSNPLIKLKIPLQFRAKTTAKSFSISARLDDSQQQQLNLSVLRFTFGIPGFDESYLPRWIGYGFGSLLILNHFTFSGSVTSPQLRTEVLGLSLAAFSVALPYLGKFLKGANPMDQATLPEGTEQIFAMSQNVSDTLKEDLAWATYVLLRNTNSVSVLISIRGELCIRGYWNSPNGVSKTQVLEWFERQIEKIGISDLNDNLYFPQIADDEVWEMLPKGTSSLFVQPLICASDPNAKEMEKIEGFVLLASSARYAYSDKDRAWIKAVAKKFIGFKLLHMEEIEEYSGFQQNFLQAINLFC</sequence>
<evidence type="ECO:0008006" key="3">
    <source>
        <dbReference type="Google" id="ProtNLM"/>
    </source>
</evidence>
<dbReference type="Proteomes" id="UP001281410">
    <property type="component" value="Unassembled WGS sequence"/>
</dbReference>
<evidence type="ECO:0000313" key="2">
    <source>
        <dbReference type="Proteomes" id="UP001281410"/>
    </source>
</evidence>
<dbReference type="Pfam" id="PF11152">
    <property type="entry name" value="CCB2_CCB4"/>
    <property type="match status" value="1"/>
</dbReference>
<accession>A0AAE0EAM7</accession>
<dbReference type="GO" id="GO:0010190">
    <property type="term" value="P:cytochrome b6f complex assembly"/>
    <property type="evidence" value="ECO:0007669"/>
    <property type="project" value="InterPro"/>
</dbReference>
<name>A0AAE0EAM7_9ROSI</name>
<dbReference type="EMBL" id="JANJYJ010000004">
    <property type="protein sequence ID" value="KAK3220792.1"/>
    <property type="molecule type" value="Genomic_DNA"/>
</dbReference>
<dbReference type="PANTHER" id="PTHR36403">
    <property type="entry name" value="PROTEIN COFACTOR ASSEMBLY OF COMPLEX C SUBUNIT B CCB2, CHLOROPLASTIC"/>
    <property type="match status" value="1"/>
</dbReference>
<dbReference type="AlphaFoldDB" id="A0AAE0EAM7"/>